<organism evidence="2 3">
    <name type="scientific">Pararge aegeria aegeria</name>
    <dbReference type="NCBI Taxonomy" id="348720"/>
    <lineage>
        <taxon>Eukaryota</taxon>
        <taxon>Metazoa</taxon>
        <taxon>Ecdysozoa</taxon>
        <taxon>Arthropoda</taxon>
        <taxon>Hexapoda</taxon>
        <taxon>Insecta</taxon>
        <taxon>Pterygota</taxon>
        <taxon>Neoptera</taxon>
        <taxon>Endopterygota</taxon>
        <taxon>Lepidoptera</taxon>
        <taxon>Glossata</taxon>
        <taxon>Ditrysia</taxon>
        <taxon>Papilionoidea</taxon>
        <taxon>Nymphalidae</taxon>
        <taxon>Satyrinae</taxon>
        <taxon>Satyrini</taxon>
        <taxon>Parargina</taxon>
        <taxon>Pararge</taxon>
    </lineage>
</organism>
<accession>A0A8S4SIQ1</accession>
<comment type="caution">
    <text evidence="2">The sequence shown here is derived from an EMBL/GenBank/DDBJ whole genome shotgun (WGS) entry which is preliminary data.</text>
</comment>
<name>A0A8S4SIQ1_9NEOP</name>
<proteinExistence type="predicted"/>
<feature type="non-terminal residue" evidence="2">
    <location>
        <position position="1"/>
    </location>
</feature>
<gene>
    <name evidence="2" type="primary">jg17598</name>
    <name evidence="2" type="ORF">PAEG_LOCUS25156</name>
</gene>
<protein>
    <submittedName>
        <fullName evidence="2">Jg17598 protein</fullName>
    </submittedName>
</protein>
<evidence type="ECO:0000313" key="2">
    <source>
        <dbReference type="EMBL" id="CAH2266072.1"/>
    </source>
</evidence>
<feature type="region of interest" description="Disordered" evidence="1">
    <location>
        <begin position="1"/>
        <end position="21"/>
    </location>
</feature>
<reference evidence="2" key="1">
    <citation type="submission" date="2022-03" db="EMBL/GenBank/DDBJ databases">
        <authorList>
            <person name="Lindestad O."/>
        </authorList>
    </citation>
    <scope>NUCLEOTIDE SEQUENCE</scope>
</reference>
<evidence type="ECO:0000313" key="3">
    <source>
        <dbReference type="Proteomes" id="UP000838756"/>
    </source>
</evidence>
<evidence type="ECO:0000256" key="1">
    <source>
        <dbReference type="SAM" id="MobiDB-lite"/>
    </source>
</evidence>
<dbReference type="Proteomes" id="UP000838756">
    <property type="component" value="Unassembled WGS sequence"/>
</dbReference>
<keyword evidence="3" id="KW-1185">Reference proteome</keyword>
<sequence length="82" mass="8613">MLGFQGAEMATPTDKHSFGRPPTRVVVAAEMNFMALDITGLHGFTRESSPLLAVHCITGLSTPYALAASENCSGATQVTRSS</sequence>
<dbReference type="AlphaFoldDB" id="A0A8S4SIQ1"/>
<dbReference type="EMBL" id="CAKXAJ010026299">
    <property type="protein sequence ID" value="CAH2266072.1"/>
    <property type="molecule type" value="Genomic_DNA"/>
</dbReference>